<dbReference type="InterPro" id="IPR053772">
    <property type="entry name" value="At1g61320/At1g61330-like"/>
</dbReference>
<keyword evidence="3" id="KW-1185">Reference proteome</keyword>
<dbReference type="EMBL" id="JBBPBN010000052">
    <property type="protein sequence ID" value="KAK8991659.1"/>
    <property type="molecule type" value="Genomic_DNA"/>
</dbReference>
<evidence type="ECO:0000313" key="2">
    <source>
        <dbReference type="EMBL" id="KAK8991659.1"/>
    </source>
</evidence>
<dbReference type="PANTHER" id="PTHR34145">
    <property type="entry name" value="OS02G0105600 PROTEIN"/>
    <property type="match status" value="1"/>
</dbReference>
<dbReference type="InterPro" id="IPR055357">
    <property type="entry name" value="LRR_At1g61320_AtMIF1"/>
</dbReference>
<feature type="domain" description="At1g61320/AtMIF1 LRR" evidence="1">
    <location>
        <begin position="37"/>
        <end position="296"/>
    </location>
</feature>
<organism evidence="2 3">
    <name type="scientific">Hibiscus sabdariffa</name>
    <name type="common">roselle</name>
    <dbReference type="NCBI Taxonomy" id="183260"/>
    <lineage>
        <taxon>Eukaryota</taxon>
        <taxon>Viridiplantae</taxon>
        <taxon>Streptophyta</taxon>
        <taxon>Embryophyta</taxon>
        <taxon>Tracheophyta</taxon>
        <taxon>Spermatophyta</taxon>
        <taxon>Magnoliopsida</taxon>
        <taxon>eudicotyledons</taxon>
        <taxon>Gunneridae</taxon>
        <taxon>Pentapetalae</taxon>
        <taxon>rosids</taxon>
        <taxon>malvids</taxon>
        <taxon>Malvales</taxon>
        <taxon>Malvaceae</taxon>
        <taxon>Malvoideae</taxon>
        <taxon>Hibiscus</taxon>
    </lineage>
</organism>
<dbReference type="Gene3D" id="3.80.10.10">
    <property type="entry name" value="Ribonuclease Inhibitor"/>
    <property type="match status" value="1"/>
</dbReference>
<evidence type="ECO:0000259" key="1">
    <source>
        <dbReference type="Pfam" id="PF23622"/>
    </source>
</evidence>
<sequence length="337" mass="38516">MKKCERLELDFEPCKLNQRRDRENYRLGHKFSSSSETRLLTSLCLKHVDVSGRILESFLSNCPLLETLHVSHSEELTDVSVCGTSLRLKYLHVSFCNCINSIEVYAPNLVSFEYRGEENIAVRIDLRYVPKLCDVSYAGRGDSPEGPNRPKSIPSCLATSQLVNLTLSIPYVGVFLSYIQPKFSNLGCLTLEFPKFRLPIERPAKLINYGRLITHMPLLHKFKVELEAVEADILTEAEEFQDMIKVGYQQSIEMRLVGLKELREVEIVGFVGAASDTSFVYFLSRVAPNLESIVINRCLPRWYPVDERKIMELDEARMFAYDLLSAYQPKGAKFLLL</sequence>
<dbReference type="Pfam" id="PF23622">
    <property type="entry name" value="LRR_At1g61320_AtMIF1"/>
    <property type="match status" value="1"/>
</dbReference>
<proteinExistence type="predicted"/>
<comment type="caution">
    <text evidence="2">The sequence shown here is derived from an EMBL/GenBank/DDBJ whole genome shotgun (WGS) entry which is preliminary data.</text>
</comment>
<dbReference type="PANTHER" id="PTHR34145:SF68">
    <property type="entry name" value="FBD DOMAIN-CONTAINING PROTEIN"/>
    <property type="match status" value="1"/>
</dbReference>
<name>A0ABR2PT68_9ROSI</name>
<dbReference type="SUPFAM" id="SSF52047">
    <property type="entry name" value="RNI-like"/>
    <property type="match status" value="1"/>
</dbReference>
<evidence type="ECO:0000313" key="3">
    <source>
        <dbReference type="Proteomes" id="UP001396334"/>
    </source>
</evidence>
<accession>A0ABR2PT68</accession>
<dbReference type="InterPro" id="IPR032675">
    <property type="entry name" value="LRR_dom_sf"/>
</dbReference>
<reference evidence="2 3" key="1">
    <citation type="journal article" date="2024" name="G3 (Bethesda)">
        <title>Genome assembly of Hibiscus sabdariffa L. provides insights into metabolisms of medicinal natural products.</title>
        <authorList>
            <person name="Kim T."/>
        </authorList>
    </citation>
    <scope>NUCLEOTIDE SEQUENCE [LARGE SCALE GENOMIC DNA]</scope>
    <source>
        <strain evidence="2">TK-2024</strain>
        <tissue evidence="2">Old leaves</tissue>
    </source>
</reference>
<protein>
    <recommendedName>
        <fullName evidence="1">At1g61320/AtMIF1 LRR domain-containing protein</fullName>
    </recommendedName>
</protein>
<gene>
    <name evidence="2" type="ORF">V6N11_062662</name>
</gene>
<dbReference type="Proteomes" id="UP001396334">
    <property type="component" value="Unassembled WGS sequence"/>
</dbReference>